<comment type="caution">
    <text evidence="1">The sequence shown here is derived from an EMBL/GenBank/DDBJ whole genome shotgun (WGS) entry which is preliminary data.</text>
</comment>
<accession>A0ABD0J8C3</accession>
<gene>
    <name evidence="1" type="ORF">BaRGS_00037519</name>
</gene>
<protein>
    <submittedName>
        <fullName evidence="1">Uncharacterized protein</fullName>
    </submittedName>
</protein>
<evidence type="ECO:0000313" key="2">
    <source>
        <dbReference type="Proteomes" id="UP001519460"/>
    </source>
</evidence>
<name>A0ABD0J8C3_9CAEN</name>
<dbReference type="AlphaFoldDB" id="A0ABD0J8C3"/>
<proteinExistence type="predicted"/>
<sequence>MAEIVMMTLHVSSLFFHQFSLSAKETHNTVSNTNYKGFRVSFDEIMHSGPVCSGAAAALRQIRCAVHSASRRKDIQGLVHSISAPPPPCVMGWIGFSGIYGIS</sequence>
<keyword evidence="2" id="KW-1185">Reference proteome</keyword>
<organism evidence="1 2">
    <name type="scientific">Batillaria attramentaria</name>
    <dbReference type="NCBI Taxonomy" id="370345"/>
    <lineage>
        <taxon>Eukaryota</taxon>
        <taxon>Metazoa</taxon>
        <taxon>Spiralia</taxon>
        <taxon>Lophotrochozoa</taxon>
        <taxon>Mollusca</taxon>
        <taxon>Gastropoda</taxon>
        <taxon>Caenogastropoda</taxon>
        <taxon>Sorbeoconcha</taxon>
        <taxon>Cerithioidea</taxon>
        <taxon>Batillariidae</taxon>
        <taxon>Batillaria</taxon>
    </lineage>
</organism>
<dbReference type="Proteomes" id="UP001519460">
    <property type="component" value="Unassembled WGS sequence"/>
</dbReference>
<dbReference type="EMBL" id="JACVVK020000565">
    <property type="protein sequence ID" value="KAK7465909.1"/>
    <property type="molecule type" value="Genomic_DNA"/>
</dbReference>
<reference evidence="1 2" key="1">
    <citation type="journal article" date="2023" name="Sci. Data">
        <title>Genome assembly of the Korean intertidal mud-creeper Batillaria attramentaria.</title>
        <authorList>
            <person name="Patra A.K."/>
            <person name="Ho P.T."/>
            <person name="Jun S."/>
            <person name="Lee S.J."/>
            <person name="Kim Y."/>
            <person name="Won Y.J."/>
        </authorList>
    </citation>
    <scope>NUCLEOTIDE SEQUENCE [LARGE SCALE GENOMIC DNA]</scope>
    <source>
        <strain evidence="1">Wonlab-2016</strain>
    </source>
</reference>
<evidence type="ECO:0000313" key="1">
    <source>
        <dbReference type="EMBL" id="KAK7465909.1"/>
    </source>
</evidence>